<feature type="transmembrane region" description="Helical" evidence="1">
    <location>
        <begin position="135"/>
        <end position="160"/>
    </location>
</feature>
<gene>
    <name evidence="2" type="ORF">N0V83_001277</name>
</gene>
<comment type="caution">
    <text evidence="2">The sequence shown here is derived from an EMBL/GenBank/DDBJ whole genome shotgun (WGS) entry which is preliminary data.</text>
</comment>
<evidence type="ECO:0000313" key="3">
    <source>
        <dbReference type="Proteomes" id="UP001140560"/>
    </source>
</evidence>
<dbReference type="AlphaFoldDB" id="A0A9W9CQ85"/>
<dbReference type="OrthoDB" id="5139341at2759"/>
<feature type="transmembrane region" description="Helical" evidence="1">
    <location>
        <begin position="64"/>
        <end position="85"/>
    </location>
</feature>
<keyword evidence="1" id="KW-0812">Transmembrane</keyword>
<name>A0A9W9CQ85_9PLEO</name>
<keyword evidence="1" id="KW-0472">Membrane</keyword>
<evidence type="ECO:0000256" key="1">
    <source>
        <dbReference type="SAM" id="Phobius"/>
    </source>
</evidence>
<accession>A0A9W9CQ85</accession>
<organism evidence="2 3">
    <name type="scientific">Neocucurbitaria cava</name>
    <dbReference type="NCBI Taxonomy" id="798079"/>
    <lineage>
        <taxon>Eukaryota</taxon>
        <taxon>Fungi</taxon>
        <taxon>Dikarya</taxon>
        <taxon>Ascomycota</taxon>
        <taxon>Pezizomycotina</taxon>
        <taxon>Dothideomycetes</taxon>
        <taxon>Pleosporomycetidae</taxon>
        <taxon>Pleosporales</taxon>
        <taxon>Pleosporineae</taxon>
        <taxon>Cucurbitariaceae</taxon>
        <taxon>Neocucurbitaria</taxon>
    </lineage>
</organism>
<keyword evidence="3" id="KW-1185">Reference proteome</keyword>
<dbReference type="EMBL" id="JAPEUY010000002">
    <property type="protein sequence ID" value="KAJ4375997.1"/>
    <property type="molecule type" value="Genomic_DNA"/>
</dbReference>
<proteinExistence type="predicted"/>
<sequence length="180" mass="19540">MAHGPMTTTTTTTTNVRTFPSNKTVVTLLTLHASLCVFWAILAGQPRDDWADLPFVTIMGINEYCINPVITIATGVAFALQAGTARETQGPSALNQTTLLLQAVVFLALAVSWPFRIKVPQNLRSQGNLWLLQDWYPLVGWTCINNAVIAIGQGIVLYAASRRADSGVEPEGERQALLTT</sequence>
<reference evidence="2" key="1">
    <citation type="submission" date="2022-10" db="EMBL/GenBank/DDBJ databases">
        <title>Tapping the CABI collections for fungal endophytes: first genome assemblies for Collariella, Neodidymelliopsis, Ascochyta clinopodiicola, Didymella pomorum, Didymosphaeria variabile, Neocosmospora piperis and Neocucurbitaria cava.</title>
        <authorList>
            <person name="Hill R."/>
        </authorList>
    </citation>
    <scope>NUCLEOTIDE SEQUENCE</scope>
    <source>
        <strain evidence="2">IMI 356814</strain>
    </source>
</reference>
<evidence type="ECO:0000313" key="2">
    <source>
        <dbReference type="EMBL" id="KAJ4375997.1"/>
    </source>
</evidence>
<feature type="transmembrane region" description="Helical" evidence="1">
    <location>
        <begin position="25"/>
        <end position="44"/>
    </location>
</feature>
<keyword evidence="1" id="KW-1133">Transmembrane helix</keyword>
<protein>
    <submittedName>
        <fullName evidence="2">Uncharacterized protein</fullName>
    </submittedName>
</protein>
<feature type="transmembrane region" description="Helical" evidence="1">
    <location>
        <begin position="97"/>
        <end position="115"/>
    </location>
</feature>
<dbReference type="Proteomes" id="UP001140560">
    <property type="component" value="Unassembled WGS sequence"/>
</dbReference>